<comment type="similarity">
    <text evidence="1">Belongs to the plant acyltransferase family.</text>
</comment>
<evidence type="ECO:0000256" key="2">
    <source>
        <dbReference type="ARBA" id="ARBA00022679"/>
    </source>
</evidence>
<reference evidence="4" key="1">
    <citation type="submission" date="2025-08" db="UniProtKB">
        <authorList>
            <consortium name="RefSeq"/>
        </authorList>
    </citation>
    <scope>IDENTIFICATION</scope>
</reference>
<keyword evidence="2" id="KW-0808">Transferase</keyword>
<evidence type="ECO:0000313" key="3">
    <source>
        <dbReference type="Proteomes" id="UP000504607"/>
    </source>
</evidence>
<protein>
    <submittedName>
        <fullName evidence="4">Benzyl alcohol O-benzoyltransferase-like</fullName>
    </submittedName>
</protein>
<dbReference type="InterPro" id="IPR050898">
    <property type="entry name" value="Plant_acyltransferase"/>
</dbReference>
<accession>A0A6I9R0H0</accession>
<dbReference type="PANTHER" id="PTHR31147:SF66">
    <property type="entry name" value="OS05G0315700 PROTEIN"/>
    <property type="match status" value="1"/>
</dbReference>
<dbReference type="FunCoup" id="A0A6I9R0H0">
    <property type="interactions" value="1"/>
</dbReference>
<dbReference type="PANTHER" id="PTHR31147">
    <property type="entry name" value="ACYL TRANSFERASE 4"/>
    <property type="match status" value="1"/>
</dbReference>
<dbReference type="RefSeq" id="XP_010918388.1">
    <property type="nucleotide sequence ID" value="XM_010920086.1"/>
</dbReference>
<dbReference type="Gene3D" id="3.30.559.10">
    <property type="entry name" value="Chloramphenicol acetyltransferase-like domain"/>
    <property type="match status" value="1"/>
</dbReference>
<dbReference type="InterPro" id="IPR023213">
    <property type="entry name" value="CAT-like_dom_sf"/>
</dbReference>
<dbReference type="AlphaFoldDB" id="A0A6I9R0H0"/>
<dbReference type="GO" id="GO:0016740">
    <property type="term" value="F:transferase activity"/>
    <property type="evidence" value="ECO:0007669"/>
    <property type="project" value="UniProtKB-KW"/>
</dbReference>
<dbReference type="Pfam" id="PF02458">
    <property type="entry name" value="Transferase"/>
    <property type="match status" value="1"/>
</dbReference>
<proteinExistence type="inferred from homology"/>
<sequence>MAPSMFFSVQRREPVLLVPSQPTPYELKNLSDIDNHENLRILQVPMIQYYSNEPSMIGQDPVKVIKDALSKALVYYYPLAGRLREGTKRKLVVECTGEGVLFIEAKANIRLEQFGDQLPPPVPCLEELLYDIPGSAGIIDCPLLLIQIAVLQPSIQIWMADIRLSNLERCRYLFTPMNKRWNWYLLVLDLKE</sequence>
<dbReference type="InParanoid" id="A0A6I9R0H0"/>
<organism evidence="3 4">
    <name type="scientific">Elaeis guineensis var. tenera</name>
    <name type="common">Oil palm</name>
    <dbReference type="NCBI Taxonomy" id="51953"/>
    <lineage>
        <taxon>Eukaryota</taxon>
        <taxon>Viridiplantae</taxon>
        <taxon>Streptophyta</taxon>
        <taxon>Embryophyta</taxon>
        <taxon>Tracheophyta</taxon>
        <taxon>Spermatophyta</taxon>
        <taxon>Magnoliopsida</taxon>
        <taxon>Liliopsida</taxon>
        <taxon>Arecaceae</taxon>
        <taxon>Arecoideae</taxon>
        <taxon>Cocoseae</taxon>
        <taxon>Elaeidinae</taxon>
        <taxon>Elaeis</taxon>
    </lineage>
</organism>
<evidence type="ECO:0000313" key="4">
    <source>
        <dbReference type="RefSeq" id="XP_010918388.1"/>
    </source>
</evidence>
<gene>
    <name evidence="4" type="primary">LOC105042767</name>
</gene>
<dbReference type="OrthoDB" id="783018at2759"/>
<evidence type="ECO:0000256" key="1">
    <source>
        <dbReference type="ARBA" id="ARBA00009861"/>
    </source>
</evidence>
<name>A0A6I9R0H0_ELAGV</name>
<keyword evidence="3" id="KW-1185">Reference proteome</keyword>
<dbReference type="Proteomes" id="UP000504607">
    <property type="component" value="Chromosome 4"/>
</dbReference>